<dbReference type="InterPro" id="IPR008271">
    <property type="entry name" value="Ser/Thr_kinase_AS"/>
</dbReference>
<evidence type="ECO:0000256" key="1">
    <source>
        <dbReference type="SAM" id="MobiDB-lite"/>
    </source>
</evidence>
<dbReference type="SUPFAM" id="SSF56112">
    <property type="entry name" value="Protein kinase-like (PK-like)"/>
    <property type="match status" value="1"/>
</dbReference>
<proteinExistence type="predicted"/>
<feature type="region of interest" description="Disordered" evidence="1">
    <location>
        <begin position="221"/>
        <end position="257"/>
    </location>
</feature>
<dbReference type="InterPro" id="IPR001623">
    <property type="entry name" value="DnaJ_domain"/>
</dbReference>
<feature type="region of interest" description="Disordered" evidence="1">
    <location>
        <begin position="1"/>
        <end position="21"/>
    </location>
</feature>
<dbReference type="SMART" id="SM00220">
    <property type="entry name" value="S_TKc"/>
    <property type="match status" value="1"/>
</dbReference>
<feature type="compositionally biased region" description="Acidic residues" evidence="1">
    <location>
        <begin position="240"/>
        <end position="249"/>
    </location>
</feature>
<feature type="compositionally biased region" description="Basic residues" evidence="1">
    <location>
        <begin position="141"/>
        <end position="150"/>
    </location>
</feature>
<dbReference type="CDD" id="cd06257">
    <property type="entry name" value="DnaJ"/>
    <property type="match status" value="1"/>
</dbReference>
<feature type="compositionally biased region" description="Basic and acidic residues" evidence="1">
    <location>
        <begin position="151"/>
        <end position="162"/>
    </location>
</feature>
<dbReference type="AlphaFoldDB" id="A0A7J6LB36"/>
<accession>A0A7J6LB36</accession>
<name>A0A7J6LB36_PEROL</name>
<evidence type="ECO:0000259" key="2">
    <source>
        <dbReference type="PROSITE" id="PS50011"/>
    </source>
</evidence>
<dbReference type="GO" id="GO:0005524">
    <property type="term" value="F:ATP binding"/>
    <property type="evidence" value="ECO:0007669"/>
    <property type="project" value="InterPro"/>
</dbReference>
<comment type="caution">
    <text evidence="3">The sequence shown here is derived from an EMBL/GenBank/DDBJ whole genome shotgun (WGS) entry which is preliminary data.</text>
</comment>
<evidence type="ECO:0000313" key="4">
    <source>
        <dbReference type="Proteomes" id="UP000570595"/>
    </source>
</evidence>
<dbReference type="EMBL" id="JABAHT010000423">
    <property type="protein sequence ID" value="KAF4656180.1"/>
    <property type="molecule type" value="Genomic_DNA"/>
</dbReference>
<feature type="domain" description="Protein kinase" evidence="2">
    <location>
        <begin position="612"/>
        <end position="937"/>
    </location>
</feature>
<protein>
    <recommendedName>
        <fullName evidence="2">Protein kinase domain-containing protein</fullName>
    </recommendedName>
</protein>
<evidence type="ECO:0000313" key="3">
    <source>
        <dbReference type="EMBL" id="KAF4656180.1"/>
    </source>
</evidence>
<reference evidence="3 4" key="1">
    <citation type="submission" date="2020-04" db="EMBL/GenBank/DDBJ databases">
        <title>Perkinsus olseni comparative genomics.</title>
        <authorList>
            <person name="Bogema D.R."/>
        </authorList>
    </citation>
    <scope>NUCLEOTIDE SEQUENCE [LARGE SCALE GENOMIC DNA]</scope>
    <source>
        <strain evidence="3">ATCC PRA-179</strain>
    </source>
</reference>
<feature type="region of interest" description="Disordered" evidence="1">
    <location>
        <begin position="799"/>
        <end position="819"/>
    </location>
</feature>
<dbReference type="InterPro" id="IPR000719">
    <property type="entry name" value="Prot_kinase_dom"/>
</dbReference>
<dbReference type="InterPro" id="IPR011009">
    <property type="entry name" value="Kinase-like_dom_sf"/>
</dbReference>
<dbReference type="PROSITE" id="PS00108">
    <property type="entry name" value="PROTEIN_KINASE_ST"/>
    <property type="match status" value="1"/>
</dbReference>
<dbReference type="GO" id="GO:0004672">
    <property type="term" value="F:protein kinase activity"/>
    <property type="evidence" value="ECO:0007669"/>
    <property type="project" value="InterPro"/>
</dbReference>
<dbReference type="SUPFAM" id="SSF46565">
    <property type="entry name" value="Chaperone J-domain"/>
    <property type="match status" value="1"/>
</dbReference>
<organism evidence="3 4">
    <name type="scientific">Perkinsus olseni</name>
    <name type="common">Perkinsus atlanticus</name>
    <dbReference type="NCBI Taxonomy" id="32597"/>
    <lineage>
        <taxon>Eukaryota</taxon>
        <taxon>Sar</taxon>
        <taxon>Alveolata</taxon>
        <taxon>Perkinsozoa</taxon>
        <taxon>Perkinsea</taxon>
        <taxon>Perkinsida</taxon>
        <taxon>Perkinsidae</taxon>
        <taxon>Perkinsus</taxon>
    </lineage>
</organism>
<dbReference type="Proteomes" id="UP000570595">
    <property type="component" value="Unassembled WGS sequence"/>
</dbReference>
<feature type="compositionally biased region" description="Low complexity" evidence="1">
    <location>
        <begin position="1"/>
        <end position="15"/>
    </location>
</feature>
<dbReference type="InterPro" id="IPR036869">
    <property type="entry name" value="J_dom_sf"/>
</dbReference>
<dbReference type="Gene3D" id="1.10.510.10">
    <property type="entry name" value="Transferase(Phosphotransferase) domain 1"/>
    <property type="match status" value="1"/>
</dbReference>
<dbReference type="OrthoDB" id="10623870at2759"/>
<dbReference type="PROSITE" id="PS50011">
    <property type="entry name" value="PROTEIN_KINASE_DOM"/>
    <property type="match status" value="1"/>
</dbReference>
<sequence>MLDNTNNKNNNNDNTLAAPSLPTTSQQAIDLILNGNEVNTLLRGPGTSSTTTRRTNFKRLALLVHPDKCKDDRAAESFRRLVDVMDNKGMEEEKEKEEGMYTWRWWEASTFDQRERLWSNLEEAFKREMEAARAKAEDRRRQRIDRKRRHAQAERNAVDTTDPDFREAAAAEVYNTYQPYWMRLSPFTKEQRRDIIFRNARSDDDEVCLLPLEEDIITLPEYAGDSSDAVPQRRGSTGSLDDEEEEEEDGPSRWVEGATGLGGSDIAVLSLGYAVGVCVRYLTTPLRDPTHILHSIPTTTTYSSSVLTDHLALQSYAKAINEQLLTRTQGDDAVCFWRGVAESVRGIKEGHRREVEGIIMANTGRGGEGGRGGGDDDVIMDDNELALMMMLGKNTTTAGSSSPLSSYATWKKEGGGGGGGGVVEVYCDTMVDEIRSKWLPLVDGLRLRKQGGGGAPLNIDFSNATNTSVGKDDSREEEDKVLIGMYEVVNNNIPIRKVAEDISIPDHHDDASPPSTASIWHALDRIITSYKDYRVLTRVCRMNLYWWWSQLIYHVHRERYHTTLLLPSTTTIRSDDDDGVLPSDRLFTFPNGRLNVDSCTQVPQLALIAGRYRLLRYVGCGGFARGYIAIDNDRHHPLATSTTAEDCHPPVDVFIKVFYCARDSPLGRRPSDNELVYRMNEVEKELTLSERILQYAPRLMCSGGCFVRVLAVYRGVKMECPLNKAQGRVSAVVTELCYGGNLKEIMDRHNTTPFTNPIKLSIARDLRSLIECLYGSDDIDDRYFHGDIKCDNLLVGRDTSHHDDDDDDDDAAAGSSGGGRIKLGDYGSIIRLTSPEAPSKYEHATHEYLHPHGPSRSPMVVDVWSVALVLLITHLHAYATFTDIIDIITKHGRIHWGALLSLLPEDQLIITPLLIDLIDTSFSIKDNINDFINHPYFLKEVLPSVDSKTCTIPSHLLHHPLPSWPMLNLRALAKAPAFGVMRRTLVDEINANSDGWEIVGIRPNEGKIDLVLWSSGSDDNNHINNRTILER</sequence>
<gene>
    <name evidence="3" type="ORF">FOZ61_007136</name>
</gene>
<feature type="region of interest" description="Disordered" evidence="1">
    <location>
        <begin position="136"/>
        <end position="162"/>
    </location>
</feature>